<sequence length="147" mass="16709">MASPLIVSGDMYIGVPVRACVLRPEWRIEFKVAVPELLLLLLPLFVAVTGQRATAAVLHEYVDPVSVDLDSKELHNVWMRQHLQHRHLALDGRHDRLDALSVLEPDLLHGQRSTSIQIDGGVNRTKRSTTQELSFLPSDRHRREGRR</sequence>
<dbReference type="RefSeq" id="XP_046060281.1">
    <property type="nucleotide sequence ID" value="XM_046205823.1"/>
</dbReference>
<comment type="caution">
    <text evidence="2">The sequence shown here is derived from an EMBL/GenBank/DDBJ whole genome shotgun (WGS) entry which is preliminary data.</text>
</comment>
<protein>
    <submittedName>
        <fullName evidence="2">Uncharacterized protein</fullName>
    </submittedName>
</protein>
<reference evidence="2" key="1">
    <citation type="journal article" date="2021" name="Open Biol.">
        <title>Shared evolutionary footprints suggest mitochondrial oxidative damage underlies multiple complex I losses in fungi.</title>
        <authorList>
            <person name="Schikora-Tamarit M.A."/>
            <person name="Marcet-Houben M."/>
            <person name="Nosek J."/>
            <person name="Gabaldon T."/>
        </authorList>
    </citation>
    <scope>NUCLEOTIDE SEQUENCE</scope>
    <source>
        <strain evidence="2">CBS6075</strain>
    </source>
</reference>
<accession>A0A9P8P2U0</accession>
<evidence type="ECO:0000313" key="3">
    <source>
        <dbReference type="Proteomes" id="UP000769157"/>
    </source>
</evidence>
<dbReference type="AlphaFoldDB" id="A0A9P8P2U0"/>
<reference evidence="2" key="2">
    <citation type="submission" date="2021-01" db="EMBL/GenBank/DDBJ databases">
        <authorList>
            <person name="Schikora-Tamarit M.A."/>
        </authorList>
    </citation>
    <scope>NUCLEOTIDE SEQUENCE</scope>
    <source>
        <strain evidence="2">CBS6075</strain>
    </source>
</reference>
<evidence type="ECO:0000256" key="1">
    <source>
        <dbReference type="SAM" id="MobiDB-lite"/>
    </source>
</evidence>
<gene>
    <name evidence="2" type="ORF">OGAPHI_004715</name>
</gene>
<proteinExistence type="predicted"/>
<dbReference type="EMBL" id="JAEUBE010000352">
    <property type="protein sequence ID" value="KAH3664001.1"/>
    <property type="molecule type" value="Genomic_DNA"/>
</dbReference>
<evidence type="ECO:0000313" key="2">
    <source>
        <dbReference type="EMBL" id="KAH3664001.1"/>
    </source>
</evidence>
<organism evidence="2 3">
    <name type="scientific">Ogataea philodendri</name>
    <dbReference type="NCBI Taxonomy" id="1378263"/>
    <lineage>
        <taxon>Eukaryota</taxon>
        <taxon>Fungi</taxon>
        <taxon>Dikarya</taxon>
        <taxon>Ascomycota</taxon>
        <taxon>Saccharomycotina</taxon>
        <taxon>Pichiomycetes</taxon>
        <taxon>Pichiales</taxon>
        <taxon>Pichiaceae</taxon>
        <taxon>Ogataea</taxon>
    </lineage>
</organism>
<keyword evidence="3" id="KW-1185">Reference proteome</keyword>
<name>A0A9P8P2U0_9ASCO</name>
<dbReference type="Proteomes" id="UP000769157">
    <property type="component" value="Unassembled WGS sequence"/>
</dbReference>
<feature type="region of interest" description="Disordered" evidence="1">
    <location>
        <begin position="120"/>
        <end position="147"/>
    </location>
</feature>
<dbReference type="GeneID" id="70236680"/>
<feature type="compositionally biased region" description="Basic and acidic residues" evidence="1">
    <location>
        <begin position="138"/>
        <end position="147"/>
    </location>
</feature>